<dbReference type="InterPro" id="IPR027417">
    <property type="entry name" value="P-loop_NTPase"/>
</dbReference>
<dbReference type="Pfam" id="PF17865">
    <property type="entry name" value="AAA_lid_5"/>
    <property type="match status" value="1"/>
</dbReference>
<keyword evidence="8" id="KW-0539">Nucleus</keyword>
<dbReference type="FunFam" id="3.40.50.300:FF:000142">
    <property type="entry name" value="Midasin"/>
    <property type="match status" value="1"/>
</dbReference>
<dbReference type="InterPro" id="IPR025662">
    <property type="entry name" value="Sigma_54_int_dom_ATP-bd_1"/>
</dbReference>
<dbReference type="InterPro" id="IPR011704">
    <property type="entry name" value="ATPase_dyneun-rel_AAA"/>
</dbReference>
<gene>
    <name evidence="11" type="ORF">ORAREDHAP_LOCUS18756</name>
</gene>
<comment type="similarity">
    <text evidence="3">Belongs to the midasin family.</text>
</comment>
<keyword evidence="7" id="KW-0143">Chaperone</keyword>
<dbReference type="Pfam" id="PF07728">
    <property type="entry name" value="AAA_5"/>
    <property type="match status" value="8"/>
</dbReference>
<protein>
    <recommendedName>
        <fullName evidence="4">Midasin</fullName>
    </recommendedName>
    <alternativeName>
        <fullName evidence="9">MIDAS-containing protein</fullName>
    </alternativeName>
</protein>
<evidence type="ECO:0000256" key="8">
    <source>
        <dbReference type="ARBA" id="ARBA00023242"/>
    </source>
</evidence>
<dbReference type="InterPro" id="IPR041190">
    <property type="entry name" value="Midasin_AAA_lid_5"/>
</dbReference>
<feature type="domain" description="AAA+ ATPase" evidence="10">
    <location>
        <begin position="517"/>
        <end position="771"/>
    </location>
</feature>
<dbReference type="GO" id="GO:0005730">
    <property type="term" value="C:nucleolus"/>
    <property type="evidence" value="ECO:0007669"/>
    <property type="project" value="UniProtKB-SubCell"/>
</dbReference>
<evidence type="ECO:0000256" key="3">
    <source>
        <dbReference type="ARBA" id="ARBA00007188"/>
    </source>
</evidence>
<dbReference type="GO" id="GO:0000027">
    <property type="term" value="P:ribosomal large subunit assembly"/>
    <property type="evidence" value="ECO:0007669"/>
    <property type="project" value="TreeGrafter"/>
</dbReference>
<organism evidence="11 12">
    <name type="scientific">Prunus armeniaca</name>
    <name type="common">Apricot</name>
    <name type="synonym">Armeniaca vulgaris</name>
    <dbReference type="NCBI Taxonomy" id="36596"/>
    <lineage>
        <taxon>Eukaryota</taxon>
        <taxon>Viridiplantae</taxon>
        <taxon>Streptophyta</taxon>
        <taxon>Embryophyta</taxon>
        <taxon>Tracheophyta</taxon>
        <taxon>Spermatophyta</taxon>
        <taxon>Magnoliopsida</taxon>
        <taxon>eudicotyledons</taxon>
        <taxon>Gunneridae</taxon>
        <taxon>Pentapetalae</taxon>
        <taxon>rosids</taxon>
        <taxon>fabids</taxon>
        <taxon>Rosales</taxon>
        <taxon>Rosaceae</taxon>
        <taxon>Amygdaloideae</taxon>
        <taxon>Amygdaleae</taxon>
        <taxon>Prunus</taxon>
    </lineage>
</organism>
<keyword evidence="12" id="KW-1185">Reference proteome</keyword>
<evidence type="ECO:0000256" key="7">
    <source>
        <dbReference type="ARBA" id="ARBA00023186"/>
    </source>
</evidence>
<dbReference type="PROSITE" id="PS00675">
    <property type="entry name" value="SIGMA54_INTERACT_1"/>
    <property type="match status" value="2"/>
</dbReference>
<dbReference type="CDD" id="cd00009">
    <property type="entry name" value="AAA"/>
    <property type="match status" value="2"/>
</dbReference>
<dbReference type="GO" id="GO:0005654">
    <property type="term" value="C:nucleoplasm"/>
    <property type="evidence" value="ECO:0007669"/>
    <property type="project" value="UniProtKB-SubCell"/>
</dbReference>
<evidence type="ECO:0000256" key="9">
    <source>
        <dbReference type="ARBA" id="ARBA00077000"/>
    </source>
</evidence>
<evidence type="ECO:0000259" key="10">
    <source>
        <dbReference type="SMART" id="SM00382"/>
    </source>
</evidence>
<dbReference type="FunFam" id="3.40.50.300:FF:001861">
    <property type="entry name" value="Midasin"/>
    <property type="match status" value="1"/>
</dbReference>
<accession>A0A6J5WRA7</accession>
<feature type="domain" description="AAA+ ATPase" evidence="10">
    <location>
        <begin position="229"/>
        <end position="352"/>
    </location>
</feature>
<reference evidence="12" key="1">
    <citation type="journal article" date="2020" name="Genome Biol.">
        <title>Gamete binning: chromosome-level and haplotype-resolved genome assembly enabled by high-throughput single-cell sequencing of gamete genomes.</title>
        <authorList>
            <person name="Campoy J.A."/>
            <person name="Sun H."/>
            <person name="Goel M."/>
            <person name="Jiao W.-B."/>
            <person name="Folz-Donahue K."/>
            <person name="Wang N."/>
            <person name="Rubio M."/>
            <person name="Liu C."/>
            <person name="Kukat C."/>
            <person name="Ruiz D."/>
            <person name="Huettel B."/>
            <person name="Schneeberger K."/>
        </authorList>
    </citation>
    <scope>NUCLEOTIDE SEQUENCE [LARGE SCALE GENOMIC DNA]</scope>
    <source>
        <strain evidence="12">cv. Rojo Pasion</strain>
    </source>
</reference>
<proteinExistence type="inferred from homology"/>
<dbReference type="GO" id="GO:0016887">
    <property type="term" value="F:ATP hydrolysis activity"/>
    <property type="evidence" value="ECO:0007669"/>
    <property type="project" value="InterPro"/>
</dbReference>
<dbReference type="GO" id="GO:0030687">
    <property type="term" value="C:preribosome, large subunit precursor"/>
    <property type="evidence" value="ECO:0007669"/>
    <property type="project" value="TreeGrafter"/>
</dbReference>
<dbReference type="GO" id="GO:0000055">
    <property type="term" value="P:ribosomal large subunit export from nucleus"/>
    <property type="evidence" value="ECO:0007669"/>
    <property type="project" value="TreeGrafter"/>
</dbReference>
<dbReference type="Pfam" id="PF17867">
    <property type="entry name" value="AAA_lid_7"/>
    <property type="match status" value="3"/>
</dbReference>
<dbReference type="EMBL" id="CAEKKB010000003">
    <property type="protein sequence ID" value="CAB4302861.1"/>
    <property type="molecule type" value="Genomic_DNA"/>
</dbReference>
<dbReference type="Proteomes" id="UP000507245">
    <property type="component" value="Unassembled WGS sequence"/>
</dbReference>
<keyword evidence="6" id="KW-0067">ATP-binding</keyword>
<dbReference type="PANTHER" id="PTHR48103">
    <property type="entry name" value="MIDASIN-RELATED"/>
    <property type="match status" value="1"/>
</dbReference>
<evidence type="ECO:0000313" key="12">
    <source>
        <dbReference type="Proteomes" id="UP000507245"/>
    </source>
</evidence>
<dbReference type="GO" id="GO:0005524">
    <property type="term" value="F:ATP binding"/>
    <property type="evidence" value="ECO:0007669"/>
    <property type="project" value="UniProtKB-KW"/>
</dbReference>
<dbReference type="InterPro" id="IPR040848">
    <property type="entry name" value="AAA_lid_7"/>
</dbReference>
<keyword evidence="5" id="KW-0547">Nucleotide-binding</keyword>
<evidence type="ECO:0000256" key="6">
    <source>
        <dbReference type="ARBA" id="ARBA00022840"/>
    </source>
</evidence>
<feature type="domain" description="AAA+ ATPase" evidence="10">
    <location>
        <begin position="1632"/>
        <end position="1816"/>
    </location>
</feature>
<dbReference type="OrthoDB" id="5186at2759"/>
<dbReference type="InterPro" id="IPR003593">
    <property type="entry name" value="AAA+_ATPase"/>
</dbReference>
<dbReference type="SMART" id="SM00382">
    <property type="entry name" value="AAA"/>
    <property type="match status" value="5"/>
</dbReference>
<evidence type="ECO:0000256" key="4">
    <source>
        <dbReference type="ARBA" id="ARBA00017143"/>
    </source>
</evidence>
<sequence length="2649" mass="300012">MDGSFSLESALERFLARCPKLQSSPKFVLLTKKGNALTQDEVVKALVELFVHPNYTIPLMGCFRPIAQKIVDRAVELLRLVPNLRSNSDRGVVEVGKDRDLNEVENVIEFYSGAGRGLDLHELVCLAFCRALELAPFFWGWEEFCQDVSFESGGWYVESSRLKGLVSLDGRNVYCQKSCLQSSSQCSDIEPQTKRQRCATWDDRSAGDPFVVTSVVKESFKMMLSAVKEKWPVLLYGPTGCGKSALISKLSQDSGNQVLSIHMDDQIDGRTLIGSYVCTEKPGEFRWQPGSLTQAVSNGYWVVFEDIDKAPSDVRSVILPLLEGVNLFATGHGQQGGNSLTIFFKVYVSPSTNEDLQSIVKAWYPSLEPLAVKLTETFESINSATLHQTGGFQAGNSASVSYPSRFSLRDLLKWCKRITGLGFSFEGDDLSPYARDCIYQEAVDIFAAFSTSMKNRLTLMQYIARLWDVPSTVSDTLYPPNKPVVQKCGKKDYKKKPFVEIRSSIHLLERIASSVKWNEPVLLVGETGTGKTTLVQDLAMRLGHKLTVLNLSQQSDVADLLGGYKPMDAKFIYLPLYNEFCDLFSKSFHVQLNPKFIGKLEDALKKEDWERLLKGFEVGIKKFFQKVEEARSLVEESGKKRKKAPVEEQIKAWENFTLKVENASAHGMIFSFVEGAFVTALRNGEWILLDEVNLAPPETLQRVISVLEGEHGSLCLAERGDIHYIDRHPSFRLFACMNPATDAGKRDLPFSLRSRFTEYFVDDVLDDEDLTLFVGQFLGDRKSDLQLVYNIVSFYKIAKKLSEEKLQDGANQKPQYSLRSLYRALEYTTKAERELEFGFPKAIYDGFCMFFLTLLDKSSALVMEETILKYLLGGKVPKEVPYFKYLSDSTINGSSDNIIKYTVTESVEERLRNLARAIWIKKYPVLLQGPTSSGKTSLVQHLAAITGHEFVRINNHEHTDLQEYLGSYITDASGKLVFHEGVLVKAVRNGYWIVLDELNLAPSDVLEALNRLLDDNRELFVPELQETIHADENFMLFATQNPPGFYGGRKMLSRAFRNRFVEIHVDEIPETELSTILLERRPGISKKMAKQMIIVMKELQLKRQMSKVFAGKHGFITPRDLFRWADRFIELGGGSDVDLARDGYYLLAERLRDEGEKCVVREVLEKNFRVKLDEDNLYFQEPVPNLPDGAEVPKSLQKYGWTKSMRRLHFLVERCYKVREPVLLVGETGVGKTTVCQLLSILLGSKLHILNCHQYTETSDFLGVVQILGSHLKSADAIPYISLERDPSSEAPITVSSDIGQASTTLSNLNKMIKDYKQGQILNPDVTKHNLMTLEGIMLKLSEMHQEWQKMFVWLDGPLVQAMRSGDLFLVDEISLADDSVLERLNSVLEPERTLSLAEKGGPDLEKVVAHERFFLLATMNPGGDFGKKELSPALRNRFTEIWVPTIGDRGELESIGLARITSPKLSSILDPLLNFWEQFNNLKPGRTLTVRDLLSWIDFINVTENNLGSESAFLHGAFLVLLDGLSLGSEISKGNVIDLRNECFKILLKQLKGNVTELEYSKLARIQNYGWGDPDTTEGDSCSDSMQCDNIFGVDPFYIEKGSVSFDAEGFEILAPTTRRNVLRVLRAMQLPKPVLLEGSPGVGKTSLIVALGKFSGHNVVRINLSEQTDMMDLLGSDLPVESDEGMKFAWSDGILLQALKEGSWVLLDELNLAPQSGLNAILDHRAEVFIPELGYTFKCPSSFRIFACQNPSYQGGGRKGLPKSFLNRFTKVYVDELVEDDYHFICSSLFPSIPIPLLSKLILFNKRLYEDTMVYHKFALEGSPWEFNLRDVIRSCQIIQDAPSESEDYCFLDIVYVQRMRTESDRRKVLQLYEQIFEIKPYINPYPRVHLNSEYLMVGNTAVRRNCVQSSKLPSSTLKILPGIRQSLEATTQCVEHQWMCILIGPASCGKTSLVRLLAQLTGNVLNELHLSSGTDISEILGCFEQYNAFRNFRSVVAEVDSYVKECCSLRLEFSKEAFLHDSKGLITRWFSFVSNVNCDSISCFSSNFLEDRVKFSNSLTLLMEIVEHLMLVVEKNVPSISWSSKELDRVMRTIIKLQEGYEKGPFSVKFEWVTGVLIKAVERGEWIVLENANCCNPTVLDRINSLVEPSGSITINERGVVDGKPVVIQPHPDFRMFLTVNPSYGEVSRAMRNRGVEIFMMQPNWLLDESSRYNCEETELNDVKRFLVLSGVPFAKLVHSMAKSHVYARGEGLRFGVSITYLELARWVQLFKQLLMNGSQPLWSLQTSWKHIYLSTFGEAVGGNVISHVKCTYLSGTELCESDSSLRPSLCLPGGWPTPLKLRELVWHSKQALVKTNCMYLEFLGAKYASYKFQHARSRCNMSLDSTTCRYVVTYLRGMGLLNETMVHRASTFLTLISVENTEVDKVLAKVEKKLLFAAKWAIEQATESDLKLYLLWFSWFHSRLQPFCQFFDYFVKSIALSMDHPVWEYTSIRCHDLASLHKVEFEKQLIPLLSLGLVDVIESDEKFKISSEFLHSAVKYVEQLRLTYQEWNNEDSYASKEACYFEEVLKCLRKESNNLDSSSRFHSGKSLLWVHGGHPILPSSSKLFEKQLQILELCESVWPTRTGLFVHGRILSLSVSSVTLF</sequence>
<dbReference type="FunFam" id="3.40.50.300:FF:000582">
    <property type="entry name" value="Midasin"/>
    <property type="match status" value="1"/>
</dbReference>
<evidence type="ECO:0000256" key="2">
    <source>
        <dbReference type="ARBA" id="ARBA00004642"/>
    </source>
</evidence>
<dbReference type="FunFam" id="3.40.50.300:FF:001384">
    <property type="entry name" value="Midasin"/>
    <property type="match status" value="1"/>
</dbReference>
<evidence type="ECO:0000313" key="11">
    <source>
        <dbReference type="EMBL" id="CAB4302861.1"/>
    </source>
</evidence>
<dbReference type="SUPFAM" id="SSF52540">
    <property type="entry name" value="P-loop containing nucleoside triphosphate hydrolases"/>
    <property type="match status" value="6"/>
</dbReference>
<dbReference type="PANTHER" id="PTHR48103:SF2">
    <property type="entry name" value="MIDASIN"/>
    <property type="match status" value="1"/>
</dbReference>
<feature type="domain" description="AAA+ ATPase" evidence="10">
    <location>
        <begin position="1218"/>
        <end position="1449"/>
    </location>
</feature>
<evidence type="ECO:0000256" key="5">
    <source>
        <dbReference type="ARBA" id="ARBA00022741"/>
    </source>
</evidence>
<name>A0A6J5WRA7_PRUAR</name>
<dbReference type="Gene3D" id="3.40.50.300">
    <property type="entry name" value="P-loop containing nucleotide triphosphate hydrolases"/>
    <property type="match status" value="7"/>
</dbReference>
<evidence type="ECO:0000256" key="1">
    <source>
        <dbReference type="ARBA" id="ARBA00004604"/>
    </source>
</evidence>
<dbReference type="FunFam" id="3.40.50.300:FF:001368">
    <property type="entry name" value="Midasin"/>
    <property type="match status" value="1"/>
</dbReference>
<feature type="domain" description="AAA+ ATPase" evidence="10">
    <location>
        <begin position="921"/>
        <end position="1066"/>
    </location>
</feature>
<comment type="subcellular location">
    <subcellularLocation>
        <location evidence="1">Nucleus</location>
        <location evidence="1">Nucleolus</location>
    </subcellularLocation>
    <subcellularLocation>
        <location evidence="2">Nucleus</location>
        <location evidence="2">Nucleoplasm</location>
    </subcellularLocation>
</comment>